<evidence type="ECO:0000313" key="1">
    <source>
        <dbReference type="EMBL" id="QJA97440.1"/>
    </source>
</evidence>
<gene>
    <name evidence="1" type="ORF">MM415B06258_0004</name>
</gene>
<reference evidence="1" key="1">
    <citation type="submission" date="2020-03" db="EMBL/GenBank/DDBJ databases">
        <title>The deep terrestrial virosphere.</title>
        <authorList>
            <person name="Holmfeldt K."/>
            <person name="Nilsson E."/>
            <person name="Simone D."/>
            <person name="Lopez-Fernandez M."/>
            <person name="Wu X."/>
            <person name="de Brujin I."/>
            <person name="Lundin D."/>
            <person name="Andersson A."/>
            <person name="Bertilsson S."/>
            <person name="Dopson M."/>
        </authorList>
    </citation>
    <scope>NUCLEOTIDE SEQUENCE</scope>
    <source>
        <strain evidence="1">MM415B06258</strain>
    </source>
</reference>
<organism evidence="1">
    <name type="scientific">viral metagenome</name>
    <dbReference type="NCBI Taxonomy" id="1070528"/>
    <lineage>
        <taxon>unclassified sequences</taxon>
        <taxon>metagenomes</taxon>
        <taxon>organismal metagenomes</taxon>
    </lineage>
</organism>
<dbReference type="AlphaFoldDB" id="A0A6M3LQI9"/>
<protein>
    <submittedName>
        <fullName evidence="1">Uncharacterized protein</fullName>
    </submittedName>
</protein>
<sequence>MTKAVEYNTDAQAYAKDDSGCEYASKKLGRQSRCWPNCPFEEYTEDLDKIKKFRSKQRIR</sequence>
<proteinExistence type="predicted"/>
<dbReference type="EMBL" id="MT143494">
    <property type="protein sequence ID" value="QJA97440.1"/>
    <property type="molecule type" value="Genomic_DNA"/>
</dbReference>
<name>A0A6M3LQI9_9ZZZZ</name>
<accession>A0A6M3LQI9</accession>